<evidence type="ECO:0000256" key="1">
    <source>
        <dbReference type="ARBA" id="ARBA00004496"/>
    </source>
</evidence>
<dbReference type="GO" id="GO:0005737">
    <property type="term" value="C:cytoplasm"/>
    <property type="evidence" value="ECO:0007669"/>
    <property type="project" value="UniProtKB-SubCell"/>
</dbReference>
<evidence type="ECO:0000256" key="3">
    <source>
        <dbReference type="ARBA" id="ARBA00022801"/>
    </source>
</evidence>
<dbReference type="Gene3D" id="3.90.190.10">
    <property type="entry name" value="Protein tyrosine phosphatase superfamily"/>
    <property type="match status" value="1"/>
</dbReference>
<evidence type="ECO:0000256" key="4">
    <source>
        <dbReference type="SAM" id="MobiDB-lite"/>
    </source>
</evidence>
<gene>
    <name evidence="5" type="ORF">Tdes44962_MAKER10114</name>
</gene>
<dbReference type="GO" id="GO:0016791">
    <property type="term" value="F:phosphatase activity"/>
    <property type="evidence" value="ECO:0007669"/>
    <property type="project" value="TreeGrafter"/>
</dbReference>
<dbReference type="PANTHER" id="PTHR31126">
    <property type="entry name" value="TYROSINE-PROTEIN PHOSPHATASE"/>
    <property type="match status" value="1"/>
</dbReference>
<sequence length="398" mass="43268">MPFIEAREQSESAAAVDILERGRYMQGSKLKAAMNGKAIIADEQQTERTTSHEEMVSDRTTQGAIQTESKGFDAMEDETSTSRPPSPTLSGAATPTKRVAECPARLRSLVPPPNFGATTSCTVYRSAFPQDRNIEFLKTLNVKTVLCLVGTEPSESYNQWIQQGGIQRLRVGIAPNKDGKVSATRESLCEALLHVLDAANFPLLIHCNQGRHRTGCVIACLRKVQRWPIEDILAEYRSYADPKARPGDIELIETFDPNCLFDYARCTGFFEKEDRHFRRMDSGITDVDMLAEALSSLGHSDDLGVDISGISGMSNASTVSDDMDVEVPHDPMLGEQSSQAAVHANAQAHLDNRVAGLSEIDGITQAAAQAESETTTTVVELSEDAMTPPATVVPNPLA</sequence>
<evidence type="ECO:0000313" key="6">
    <source>
        <dbReference type="Proteomes" id="UP001138500"/>
    </source>
</evidence>
<dbReference type="AlphaFoldDB" id="A0A9W7W0N4"/>
<keyword evidence="3" id="KW-0378">Hydrolase</keyword>
<evidence type="ECO:0000256" key="2">
    <source>
        <dbReference type="ARBA" id="ARBA00022490"/>
    </source>
</evidence>
<feature type="region of interest" description="Disordered" evidence="4">
    <location>
        <begin position="41"/>
        <end position="96"/>
    </location>
</feature>
<dbReference type="PANTHER" id="PTHR31126:SF48">
    <property type="entry name" value="INOSITOL PHOSPHATASE SIW14"/>
    <property type="match status" value="1"/>
</dbReference>
<comment type="subcellular location">
    <subcellularLocation>
        <location evidence="1">Cytoplasm</location>
    </subcellularLocation>
</comment>
<dbReference type="FunFam" id="3.90.190.10:FF:000035">
    <property type="entry name" value="Tyrosine phosphatase, putative"/>
    <property type="match status" value="1"/>
</dbReference>
<dbReference type="PROSITE" id="PS00383">
    <property type="entry name" value="TYR_PHOSPHATASE_1"/>
    <property type="match status" value="1"/>
</dbReference>
<dbReference type="OrthoDB" id="6375174at2759"/>
<keyword evidence="2" id="KW-0963">Cytoplasm</keyword>
<reference evidence="5 6" key="2">
    <citation type="journal article" date="2021" name="Curr. Genet.">
        <title>Genetic response to nitrogen starvation in the aggressive Eucalyptus foliar pathogen Teratosphaeria destructans.</title>
        <authorList>
            <person name="Havenga M."/>
            <person name="Wingfield B.D."/>
            <person name="Wingfield M.J."/>
            <person name="Dreyer L.L."/>
            <person name="Roets F."/>
            <person name="Aylward J."/>
        </authorList>
    </citation>
    <scope>NUCLEOTIDE SEQUENCE [LARGE SCALE GENOMIC DNA]</scope>
    <source>
        <strain evidence="5">CMW44962</strain>
    </source>
</reference>
<dbReference type="InterPro" id="IPR004861">
    <property type="entry name" value="Siw14-like"/>
</dbReference>
<accession>A0A9W7W0N4</accession>
<evidence type="ECO:0000313" key="5">
    <source>
        <dbReference type="EMBL" id="KAH9825982.1"/>
    </source>
</evidence>
<dbReference type="Proteomes" id="UP001138500">
    <property type="component" value="Unassembled WGS sequence"/>
</dbReference>
<reference evidence="5 6" key="1">
    <citation type="journal article" date="2018" name="IMA Fungus">
        <title>IMA Genome-F 10: Nine draft genome sequences of Claviceps purpurea s.lat., including C. arundinis, C. humidiphila, and C. cf. spartinae, pseudomolecules for the pitch canker pathogen Fusarium circinatum, draft genome of Davidsoniella eucalypti, Grosmannia galeiformis, Quambalaria eucalypti, and Teratosphaeria destructans.</title>
        <authorList>
            <person name="Wingfield B.D."/>
            <person name="Liu M."/>
            <person name="Nguyen H.D."/>
            <person name="Lane F.A."/>
            <person name="Morgan S.W."/>
            <person name="De Vos L."/>
            <person name="Wilken P.M."/>
            <person name="Duong T.A."/>
            <person name="Aylward J."/>
            <person name="Coetzee M.P."/>
            <person name="Dadej K."/>
            <person name="De Beer Z.W."/>
            <person name="Findlay W."/>
            <person name="Havenga M."/>
            <person name="Kolarik M."/>
            <person name="Menzies J.G."/>
            <person name="Naidoo K."/>
            <person name="Pochopski O."/>
            <person name="Shoukouhi P."/>
            <person name="Santana Q.C."/>
            <person name="Seifert K.A."/>
            <person name="Soal N."/>
            <person name="Steenkamp E.T."/>
            <person name="Tatham C.T."/>
            <person name="van der Nest M.A."/>
            <person name="Wingfield M.J."/>
        </authorList>
    </citation>
    <scope>NUCLEOTIDE SEQUENCE [LARGE SCALE GENOMIC DNA]</scope>
    <source>
        <strain evidence="5">CMW44962</strain>
    </source>
</reference>
<name>A0A9W7W0N4_9PEZI</name>
<dbReference type="Pfam" id="PF03162">
    <property type="entry name" value="Y_phosphatase2"/>
    <property type="match status" value="1"/>
</dbReference>
<feature type="compositionally biased region" description="Polar residues" evidence="4">
    <location>
        <begin position="58"/>
        <end position="69"/>
    </location>
</feature>
<dbReference type="SUPFAM" id="SSF52799">
    <property type="entry name" value="(Phosphotyrosine protein) phosphatases II"/>
    <property type="match status" value="1"/>
</dbReference>
<comment type="caution">
    <text evidence="5">The sequence shown here is derived from an EMBL/GenBank/DDBJ whole genome shotgun (WGS) entry which is preliminary data.</text>
</comment>
<dbReference type="InterPro" id="IPR016130">
    <property type="entry name" value="Tyr_Pase_AS"/>
</dbReference>
<dbReference type="GO" id="GO:0052840">
    <property type="term" value="F:inositol diphosphate tetrakisphosphate diphosphatase activity"/>
    <property type="evidence" value="ECO:0007669"/>
    <property type="project" value="TreeGrafter"/>
</dbReference>
<dbReference type="EMBL" id="RIBY02002048">
    <property type="protein sequence ID" value="KAH9825982.1"/>
    <property type="molecule type" value="Genomic_DNA"/>
</dbReference>
<dbReference type="InterPro" id="IPR029021">
    <property type="entry name" value="Prot-tyrosine_phosphatase-like"/>
</dbReference>
<organism evidence="5 6">
    <name type="scientific">Teratosphaeria destructans</name>
    <dbReference type="NCBI Taxonomy" id="418781"/>
    <lineage>
        <taxon>Eukaryota</taxon>
        <taxon>Fungi</taxon>
        <taxon>Dikarya</taxon>
        <taxon>Ascomycota</taxon>
        <taxon>Pezizomycotina</taxon>
        <taxon>Dothideomycetes</taxon>
        <taxon>Dothideomycetidae</taxon>
        <taxon>Mycosphaerellales</taxon>
        <taxon>Teratosphaeriaceae</taxon>
        <taxon>Teratosphaeria</taxon>
    </lineage>
</organism>
<feature type="compositionally biased region" description="Basic and acidic residues" evidence="4">
    <location>
        <begin position="45"/>
        <end position="57"/>
    </location>
</feature>
<protein>
    <submittedName>
        <fullName evidence="5">Tyrosine-protein phosphatase SIW14</fullName>
    </submittedName>
</protein>
<proteinExistence type="predicted"/>
<keyword evidence="6" id="KW-1185">Reference proteome</keyword>